<name>A0ABV9NX20_9BACI</name>
<dbReference type="InterPro" id="IPR009057">
    <property type="entry name" value="Homeodomain-like_sf"/>
</dbReference>
<gene>
    <name evidence="4" type="ORF">ACFO4L_08105</name>
</gene>
<dbReference type="PANTHER" id="PTHR30328">
    <property type="entry name" value="TRANSCRIPTIONAL REPRESSOR"/>
    <property type="match status" value="1"/>
</dbReference>
<dbReference type="Proteomes" id="UP001595896">
    <property type="component" value="Unassembled WGS sequence"/>
</dbReference>
<comment type="caution">
    <text evidence="4">The sequence shown here is derived from an EMBL/GenBank/DDBJ whole genome shotgun (WGS) entry which is preliminary data.</text>
</comment>
<evidence type="ECO:0000313" key="5">
    <source>
        <dbReference type="Proteomes" id="UP001595896"/>
    </source>
</evidence>
<evidence type="ECO:0000256" key="2">
    <source>
        <dbReference type="PROSITE-ProRule" id="PRU00335"/>
    </source>
</evidence>
<evidence type="ECO:0000256" key="1">
    <source>
        <dbReference type="ARBA" id="ARBA00023125"/>
    </source>
</evidence>
<proteinExistence type="predicted"/>
<keyword evidence="1 2" id="KW-0238">DNA-binding</keyword>
<accession>A0ABV9NX20</accession>
<dbReference type="PROSITE" id="PS50977">
    <property type="entry name" value="HTH_TETR_2"/>
    <property type="match status" value="1"/>
</dbReference>
<reference evidence="5" key="1">
    <citation type="journal article" date="2019" name="Int. J. Syst. Evol. Microbiol.">
        <title>The Global Catalogue of Microorganisms (GCM) 10K type strain sequencing project: providing services to taxonomists for standard genome sequencing and annotation.</title>
        <authorList>
            <consortium name="The Broad Institute Genomics Platform"/>
            <consortium name="The Broad Institute Genome Sequencing Center for Infectious Disease"/>
            <person name="Wu L."/>
            <person name="Ma J."/>
        </authorList>
    </citation>
    <scope>NUCLEOTIDE SEQUENCE [LARGE SCALE GENOMIC DNA]</scope>
    <source>
        <strain evidence="5">JCM 12165</strain>
    </source>
</reference>
<dbReference type="InterPro" id="IPR050109">
    <property type="entry name" value="HTH-type_TetR-like_transc_reg"/>
</dbReference>
<dbReference type="InterPro" id="IPR036271">
    <property type="entry name" value="Tet_transcr_reg_TetR-rel_C_sf"/>
</dbReference>
<evidence type="ECO:0000313" key="4">
    <source>
        <dbReference type="EMBL" id="MFC4736539.1"/>
    </source>
</evidence>
<dbReference type="RefSeq" id="WP_377909180.1">
    <property type="nucleotide sequence ID" value="NZ_JBHSGK010000007.1"/>
</dbReference>
<feature type="domain" description="HTH tetR-type" evidence="3">
    <location>
        <begin position="10"/>
        <end position="70"/>
    </location>
</feature>
<protein>
    <submittedName>
        <fullName evidence="4">TetR/AcrR family transcriptional regulator</fullName>
    </submittedName>
</protein>
<dbReference type="Gene3D" id="1.10.10.60">
    <property type="entry name" value="Homeodomain-like"/>
    <property type="match status" value="1"/>
</dbReference>
<dbReference type="Gene3D" id="1.10.357.10">
    <property type="entry name" value="Tetracycline Repressor, domain 2"/>
    <property type="match status" value="1"/>
</dbReference>
<dbReference type="EMBL" id="JBHSGK010000007">
    <property type="protein sequence ID" value="MFC4736539.1"/>
    <property type="molecule type" value="Genomic_DNA"/>
</dbReference>
<dbReference type="SUPFAM" id="SSF48498">
    <property type="entry name" value="Tetracyclin repressor-like, C-terminal domain"/>
    <property type="match status" value="1"/>
</dbReference>
<dbReference type="InterPro" id="IPR001647">
    <property type="entry name" value="HTH_TetR"/>
</dbReference>
<dbReference type="PRINTS" id="PR00455">
    <property type="entry name" value="HTHTETR"/>
</dbReference>
<keyword evidence="5" id="KW-1185">Reference proteome</keyword>
<feature type="DNA-binding region" description="H-T-H motif" evidence="2">
    <location>
        <begin position="33"/>
        <end position="52"/>
    </location>
</feature>
<dbReference type="SUPFAM" id="SSF46689">
    <property type="entry name" value="Homeodomain-like"/>
    <property type="match status" value="1"/>
</dbReference>
<organism evidence="4 5">
    <name type="scientific">Bacillus daqingensis</name>
    <dbReference type="NCBI Taxonomy" id="872396"/>
    <lineage>
        <taxon>Bacteria</taxon>
        <taxon>Bacillati</taxon>
        <taxon>Bacillota</taxon>
        <taxon>Bacilli</taxon>
        <taxon>Bacillales</taxon>
        <taxon>Bacillaceae</taxon>
        <taxon>Bacillus</taxon>
    </lineage>
</organism>
<dbReference type="Pfam" id="PF00440">
    <property type="entry name" value="TetR_N"/>
    <property type="match status" value="1"/>
</dbReference>
<evidence type="ECO:0000259" key="3">
    <source>
        <dbReference type="PROSITE" id="PS50977"/>
    </source>
</evidence>
<dbReference type="PANTHER" id="PTHR30328:SF54">
    <property type="entry name" value="HTH-TYPE TRANSCRIPTIONAL REPRESSOR SCO4008"/>
    <property type="match status" value="1"/>
</dbReference>
<sequence>MNEKFAKLDQGKQQQIMKAAYREFTKETYKKASTNRIVEEAEIGKGMLFYYFKSKQQLFLYLLERSLTAAERYIAEIDWSLPDVISRYEQASRKKLESFLEDPESFYFLGSILLHDLGPLPESKREQIMRMQRETKEKMFSGIDYSLFRDDVDPETALKLILWSINGYEEELMARLKGEAFHLIDMNPYWEEFHHYLQTLRIVYYKGGD</sequence>